<dbReference type="EMBL" id="JAFIRN010000003">
    <property type="protein sequence ID" value="KAG5852943.1"/>
    <property type="molecule type" value="Genomic_DNA"/>
</dbReference>
<dbReference type="Proteomes" id="UP001044222">
    <property type="component" value="Unassembled WGS sequence"/>
</dbReference>
<reference evidence="2" key="1">
    <citation type="submission" date="2021-01" db="EMBL/GenBank/DDBJ databases">
        <title>A chromosome-scale assembly of European eel, Anguilla anguilla.</title>
        <authorList>
            <person name="Henkel C."/>
            <person name="Jong-Raadsen S.A."/>
            <person name="Dufour S."/>
            <person name="Weltzien F.-A."/>
            <person name="Palstra A.P."/>
            <person name="Pelster B."/>
            <person name="Spaink H.P."/>
            <person name="Van Den Thillart G.E."/>
            <person name="Jansen H."/>
            <person name="Zahm M."/>
            <person name="Klopp C."/>
            <person name="Cedric C."/>
            <person name="Louis A."/>
            <person name="Berthelot C."/>
            <person name="Parey E."/>
            <person name="Roest Crollius H."/>
            <person name="Montfort J."/>
            <person name="Robinson-Rechavi M."/>
            <person name="Bucao C."/>
            <person name="Bouchez O."/>
            <person name="Gislard M."/>
            <person name="Lluch J."/>
            <person name="Milhes M."/>
            <person name="Lampietro C."/>
            <person name="Lopez Roques C."/>
            <person name="Donnadieu C."/>
            <person name="Braasch I."/>
            <person name="Desvignes T."/>
            <person name="Postlethwait J."/>
            <person name="Bobe J."/>
            <person name="Guiguen Y."/>
            <person name="Dirks R."/>
        </authorList>
    </citation>
    <scope>NUCLEOTIDE SEQUENCE</scope>
    <source>
        <strain evidence="2">Tag_6206</strain>
        <tissue evidence="2">Liver</tissue>
    </source>
</reference>
<keyword evidence="3" id="KW-1185">Reference proteome</keyword>
<protein>
    <submittedName>
        <fullName evidence="2">Uncharacterized protein</fullName>
    </submittedName>
</protein>
<comment type="caution">
    <text evidence="2">The sequence shown here is derived from an EMBL/GenBank/DDBJ whole genome shotgun (WGS) entry which is preliminary data.</text>
</comment>
<gene>
    <name evidence="2" type="ORF">ANANG_G00067890</name>
</gene>
<name>A0A9D3S348_ANGAN</name>
<organism evidence="2 3">
    <name type="scientific">Anguilla anguilla</name>
    <name type="common">European freshwater eel</name>
    <name type="synonym">Muraena anguilla</name>
    <dbReference type="NCBI Taxonomy" id="7936"/>
    <lineage>
        <taxon>Eukaryota</taxon>
        <taxon>Metazoa</taxon>
        <taxon>Chordata</taxon>
        <taxon>Craniata</taxon>
        <taxon>Vertebrata</taxon>
        <taxon>Euteleostomi</taxon>
        <taxon>Actinopterygii</taxon>
        <taxon>Neopterygii</taxon>
        <taxon>Teleostei</taxon>
        <taxon>Anguilliformes</taxon>
        <taxon>Anguillidae</taxon>
        <taxon>Anguilla</taxon>
    </lineage>
</organism>
<accession>A0A9D3S348</accession>
<proteinExistence type="predicted"/>
<sequence length="129" mass="13353">MLITNEETPDLISVDHGWESVLGCGGGSGGRVEGKAGGGSQLGQVPRLRRDPSGSRGADSCRTKAPLRAAGGGARSGDAVGKSAAGSDIWDRPVKNKQPERALLLFPWVPAELLDSPTGEDCRHGLQPL</sequence>
<feature type="compositionally biased region" description="Gly residues" evidence="1">
    <location>
        <begin position="25"/>
        <end position="41"/>
    </location>
</feature>
<feature type="region of interest" description="Disordered" evidence="1">
    <location>
        <begin position="25"/>
        <end position="93"/>
    </location>
</feature>
<evidence type="ECO:0000313" key="2">
    <source>
        <dbReference type="EMBL" id="KAG5852943.1"/>
    </source>
</evidence>
<dbReference type="AlphaFoldDB" id="A0A9D3S348"/>
<evidence type="ECO:0000256" key="1">
    <source>
        <dbReference type="SAM" id="MobiDB-lite"/>
    </source>
</evidence>
<evidence type="ECO:0000313" key="3">
    <source>
        <dbReference type="Proteomes" id="UP001044222"/>
    </source>
</evidence>